<keyword evidence="3" id="KW-1185">Reference proteome</keyword>
<dbReference type="Proteomes" id="UP001236723">
    <property type="component" value="Unassembled WGS sequence"/>
</dbReference>
<name>A0ABU0DVT8_9BACI</name>
<dbReference type="InterPro" id="IPR023833">
    <property type="entry name" value="Signal_pept_SipW-depend-type"/>
</dbReference>
<dbReference type="RefSeq" id="WP_307069264.1">
    <property type="nucleotide sequence ID" value="NZ_JAUSUP010000010.1"/>
</dbReference>
<evidence type="ECO:0000313" key="3">
    <source>
        <dbReference type="Proteomes" id="UP001236723"/>
    </source>
</evidence>
<proteinExistence type="predicted"/>
<dbReference type="EMBL" id="JAUSUP010000010">
    <property type="protein sequence ID" value="MDQ0352574.1"/>
    <property type="molecule type" value="Genomic_DNA"/>
</dbReference>
<organism evidence="2 3">
    <name type="scientific">Alkalibacillus filiformis</name>
    <dbReference type="NCBI Taxonomy" id="200990"/>
    <lineage>
        <taxon>Bacteria</taxon>
        <taxon>Bacillati</taxon>
        <taxon>Bacillota</taxon>
        <taxon>Bacilli</taxon>
        <taxon>Bacillales</taxon>
        <taxon>Bacillaceae</taxon>
        <taxon>Alkalibacillus</taxon>
    </lineage>
</organism>
<reference evidence="2 3" key="1">
    <citation type="submission" date="2023-07" db="EMBL/GenBank/DDBJ databases">
        <title>Genomic Encyclopedia of Type Strains, Phase IV (KMG-IV): sequencing the most valuable type-strain genomes for metagenomic binning, comparative biology and taxonomic classification.</title>
        <authorList>
            <person name="Goeker M."/>
        </authorList>
    </citation>
    <scope>NUCLEOTIDE SEQUENCE [LARGE SCALE GENOMIC DNA]</scope>
    <source>
        <strain evidence="2 3">DSM 15448</strain>
    </source>
</reference>
<dbReference type="InterPro" id="IPR022121">
    <property type="entry name" value="Peptidase_M73_camelysin"/>
</dbReference>
<keyword evidence="1" id="KW-0732">Signal</keyword>
<feature type="chain" id="PRO_5047532617" evidence="1">
    <location>
        <begin position="25"/>
        <end position="188"/>
    </location>
</feature>
<comment type="caution">
    <text evidence="2">The sequence shown here is derived from an EMBL/GenBank/DDBJ whole genome shotgun (WGS) entry which is preliminary data.</text>
</comment>
<sequence length="188" mass="20395">MKNTKKVLGTLALTGAILAGGAFGTYSYFSDEDSTTGSVEAGTLGISVGELFSEENFAPGKTASATPEVTNEGSLPMFVGYNFDIEVSDGHGEKYYLEIKLPGEEEGTKKTVDGWNAYFAEEDWNYLDEALLDGEALELEVIASLDESAGNDYQESEINVTLNVMGVQQFDFDYSADAFEAWNEEHGN</sequence>
<dbReference type="Pfam" id="PF12389">
    <property type="entry name" value="Peptidase_M73"/>
    <property type="match status" value="1"/>
</dbReference>
<evidence type="ECO:0000313" key="2">
    <source>
        <dbReference type="EMBL" id="MDQ0352574.1"/>
    </source>
</evidence>
<feature type="signal peptide" evidence="1">
    <location>
        <begin position="1"/>
        <end position="24"/>
    </location>
</feature>
<accession>A0ABU0DVT8</accession>
<dbReference type="NCBIfam" id="TIGR04088">
    <property type="entry name" value="cognate_SipW"/>
    <property type="match status" value="1"/>
</dbReference>
<protein>
    <submittedName>
        <fullName evidence="2">Ribosomally synthesized peptide with SipW-like signal peptide</fullName>
    </submittedName>
</protein>
<evidence type="ECO:0000256" key="1">
    <source>
        <dbReference type="SAM" id="SignalP"/>
    </source>
</evidence>
<gene>
    <name evidence="2" type="ORF">J2R98_002421</name>
</gene>